<name>A0A6S7IBS5_PARCT</name>
<protein>
    <submittedName>
        <fullName evidence="1">Uncharacterized protein</fullName>
    </submittedName>
</protein>
<sequence length="54" mass="6193">TEKDLKSKEAELKQMCPPAMNTMLNKHTKEEAVRKINDRREMTIEDVPPSIPGL</sequence>
<evidence type="ECO:0000313" key="1">
    <source>
        <dbReference type="EMBL" id="CAB4003532.1"/>
    </source>
</evidence>
<gene>
    <name evidence="1" type="ORF">PACLA_8A019654</name>
</gene>
<reference evidence="1" key="1">
    <citation type="submission" date="2020-04" db="EMBL/GenBank/DDBJ databases">
        <authorList>
            <person name="Alioto T."/>
            <person name="Alioto T."/>
            <person name="Gomez Garrido J."/>
        </authorList>
    </citation>
    <scope>NUCLEOTIDE SEQUENCE</scope>
    <source>
        <strain evidence="1">A484AB</strain>
    </source>
</reference>
<dbReference type="AlphaFoldDB" id="A0A6S7IBS5"/>
<dbReference type="Proteomes" id="UP001152795">
    <property type="component" value="Unassembled WGS sequence"/>
</dbReference>
<evidence type="ECO:0000313" key="2">
    <source>
        <dbReference type="Proteomes" id="UP001152795"/>
    </source>
</evidence>
<proteinExistence type="predicted"/>
<dbReference type="EMBL" id="CACRXK020004654">
    <property type="protein sequence ID" value="CAB4003532.1"/>
    <property type="molecule type" value="Genomic_DNA"/>
</dbReference>
<accession>A0A6S7IBS5</accession>
<organism evidence="1 2">
    <name type="scientific">Paramuricea clavata</name>
    <name type="common">Red gorgonian</name>
    <name type="synonym">Violescent sea-whip</name>
    <dbReference type="NCBI Taxonomy" id="317549"/>
    <lineage>
        <taxon>Eukaryota</taxon>
        <taxon>Metazoa</taxon>
        <taxon>Cnidaria</taxon>
        <taxon>Anthozoa</taxon>
        <taxon>Octocorallia</taxon>
        <taxon>Malacalcyonacea</taxon>
        <taxon>Plexauridae</taxon>
        <taxon>Paramuricea</taxon>
    </lineage>
</organism>
<keyword evidence="2" id="KW-1185">Reference proteome</keyword>
<comment type="caution">
    <text evidence="1">The sequence shown here is derived from an EMBL/GenBank/DDBJ whole genome shotgun (WGS) entry which is preliminary data.</text>
</comment>
<feature type="non-terminal residue" evidence="1">
    <location>
        <position position="1"/>
    </location>
</feature>